<feature type="compositionally biased region" description="Basic and acidic residues" evidence="1">
    <location>
        <begin position="1"/>
        <end position="15"/>
    </location>
</feature>
<dbReference type="Proteomes" id="UP000606172">
    <property type="component" value="Unassembled WGS sequence"/>
</dbReference>
<sequence length="89" mass="9840">MARPWEADPRADFKRRLGASPSDTGASQDEVDCPDMWELDNGDIAIIGRDLTEVYQSRLPNGVRIGNDERLVIFPGRMLSAAKPDIPDA</sequence>
<evidence type="ECO:0000313" key="3">
    <source>
        <dbReference type="Proteomes" id="UP000606172"/>
    </source>
</evidence>
<gene>
    <name evidence="2" type="ORF">Ssi02_32030</name>
</gene>
<dbReference type="EMBL" id="BOOW01000020">
    <property type="protein sequence ID" value="GII92972.1"/>
    <property type="molecule type" value="Genomic_DNA"/>
</dbReference>
<evidence type="ECO:0000313" key="2">
    <source>
        <dbReference type="EMBL" id="GII92972.1"/>
    </source>
</evidence>
<proteinExistence type="predicted"/>
<dbReference type="RefSeq" id="WP_204026176.1">
    <property type="nucleotide sequence ID" value="NZ_BOOW01000020.1"/>
</dbReference>
<name>A0A919V895_9ACTN</name>
<reference evidence="2" key="1">
    <citation type="submission" date="2021-01" db="EMBL/GenBank/DDBJ databases">
        <title>Whole genome shotgun sequence of Sinosporangium siamense NBRC 109515.</title>
        <authorList>
            <person name="Komaki H."/>
            <person name="Tamura T."/>
        </authorList>
    </citation>
    <scope>NUCLEOTIDE SEQUENCE</scope>
    <source>
        <strain evidence="2">NBRC 109515</strain>
    </source>
</reference>
<organism evidence="2 3">
    <name type="scientific">Sinosporangium siamense</name>
    <dbReference type="NCBI Taxonomy" id="1367973"/>
    <lineage>
        <taxon>Bacteria</taxon>
        <taxon>Bacillati</taxon>
        <taxon>Actinomycetota</taxon>
        <taxon>Actinomycetes</taxon>
        <taxon>Streptosporangiales</taxon>
        <taxon>Streptosporangiaceae</taxon>
        <taxon>Sinosporangium</taxon>
    </lineage>
</organism>
<dbReference type="AlphaFoldDB" id="A0A919V895"/>
<protein>
    <submittedName>
        <fullName evidence="2">Uncharacterized protein</fullName>
    </submittedName>
</protein>
<comment type="caution">
    <text evidence="2">The sequence shown here is derived from an EMBL/GenBank/DDBJ whole genome shotgun (WGS) entry which is preliminary data.</text>
</comment>
<feature type="region of interest" description="Disordered" evidence="1">
    <location>
        <begin position="1"/>
        <end position="35"/>
    </location>
</feature>
<accession>A0A919V895</accession>
<evidence type="ECO:0000256" key="1">
    <source>
        <dbReference type="SAM" id="MobiDB-lite"/>
    </source>
</evidence>
<keyword evidence="3" id="KW-1185">Reference proteome</keyword>